<organism evidence="1">
    <name type="scientific">viral metagenome</name>
    <dbReference type="NCBI Taxonomy" id="1070528"/>
    <lineage>
        <taxon>unclassified sequences</taxon>
        <taxon>metagenomes</taxon>
        <taxon>organismal metagenomes</taxon>
    </lineage>
</organism>
<evidence type="ECO:0000313" key="1">
    <source>
        <dbReference type="EMBL" id="QHT78196.1"/>
    </source>
</evidence>
<proteinExistence type="predicted"/>
<name>A0A6C0HDF7_9ZZZZ</name>
<dbReference type="AlphaFoldDB" id="A0A6C0HDF7"/>
<protein>
    <submittedName>
        <fullName evidence="1">Uncharacterized protein</fullName>
    </submittedName>
</protein>
<sequence>MKKNMLTIFCVEKIKREHYALKSFLQAFLSKSKSPFEKWTKKMSKNENPKYFLVKMLAFTSLTENISTEIAIMILLS</sequence>
<accession>A0A6C0HDF7</accession>
<reference evidence="1" key="1">
    <citation type="journal article" date="2020" name="Nature">
        <title>Giant virus diversity and host interactions through global metagenomics.</title>
        <authorList>
            <person name="Schulz F."/>
            <person name="Roux S."/>
            <person name="Paez-Espino D."/>
            <person name="Jungbluth S."/>
            <person name="Walsh D.A."/>
            <person name="Denef V.J."/>
            <person name="McMahon K.D."/>
            <person name="Konstantinidis K.T."/>
            <person name="Eloe-Fadrosh E.A."/>
            <person name="Kyrpides N.C."/>
            <person name="Woyke T."/>
        </authorList>
    </citation>
    <scope>NUCLEOTIDE SEQUENCE</scope>
    <source>
        <strain evidence="1">GVMAG-M-3300023179-91</strain>
    </source>
</reference>
<dbReference type="EMBL" id="MN739929">
    <property type="protein sequence ID" value="QHT78196.1"/>
    <property type="molecule type" value="Genomic_DNA"/>
</dbReference>